<evidence type="ECO:0000256" key="1">
    <source>
        <dbReference type="ARBA" id="ARBA00005817"/>
    </source>
</evidence>
<feature type="binding site" evidence="8">
    <location>
        <position position="205"/>
    </location>
    <ligand>
        <name>FAD</name>
        <dbReference type="ChEBI" id="CHEBI:57692"/>
    </ligand>
</feature>
<dbReference type="RefSeq" id="WP_016473844.1">
    <property type="nucleotide sequence ID" value="NZ_KE150480.1"/>
</dbReference>
<evidence type="ECO:0000313" key="10">
    <source>
        <dbReference type="EMBL" id="EPE01147.1"/>
    </source>
</evidence>
<dbReference type="InterPro" id="IPR014730">
    <property type="entry name" value="ETF_a/b_N"/>
</dbReference>
<evidence type="ECO:0000256" key="4">
    <source>
        <dbReference type="ARBA" id="ARBA00022982"/>
    </source>
</evidence>
<keyword evidence="4" id="KW-0249">Electron transport</keyword>
<dbReference type="PIRSF" id="PIRSF000089">
    <property type="entry name" value="Electra_flavoP_a"/>
    <property type="match status" value="1"/>
</dbReference>
<dbReference type="InterPro" id="IPR014729">
    <property type="entry name" value="Rossmann-like_a/b/a_fold"/>
</dbReference>
<dbReference type="GO" id="GO:0050660">
    <property type="term" value="F:flavin adenine dinucleotide binding"/>
    <property type="evidence" value="ECO:0007669"/>
    <property type="project" value="InterPro"/>
</dbReference>
<dbReference type="SUPFAM" id="SSF52402">
    <property type="entry name" value="Adenine nucleotide alpha hydrolases-like"/>
    <property type="match status" value="1"/>
</dbReference>
<dbReference type="AlphaFoldDB" id="S3BLC9"/>
<dbReference type="PANTHER" id="PTHR43153">
    <property type="entry name" value="ELECTRON TRANSFER FLAVOPROTEIN ALPHA"/>
    <property type="match status" value="1"/>
</dbReference>
<proteinExistence type="inferred from homology"/>
<sequence>MTALLIADHDNVKLRPATASAVTALLQMTEAVDVLVAGNGCEAVAEEAAKIAGVRTVLLAQNAKLAQELPEVLAYTAAHEAPGYSHIFFCATALGKAAMPRVAAQLDRSAVSDVVAVKGPKTFVRGIYAGALLATVEVDEDVVVGTVRTTAFEPAGEADMPVRIENITVPEEAANWDASQFVRFTETESDRPDLVSAKVVVAGGRGLIDEAGFASLEKLADKIGAAVGATRTAVDMGLCPNDWQVGQTGKMIAPDLYIGFGISGAIQHTAGIKDAKVIVAVNNDPEAPIFETADYGLLADAAETCRALAAKL</sequence>
<dbReference type="GeneID" id="64061700"/>
<dbReference type="Gene3D" id="3.40.50.1220">
    <property type="entry name" value="TPP-binding domain"/>
    <property type="match status" value="1"/>
</dbReference>
<keyword evidence="4" id="KW-0813">Transport</keyword>
<dbReference type="InterPro" id="IPR014731">
    <property type="entry name" value="ETF_asu_C"/>
</dbReference>
<dbReference type="eggNOG" id="COG2025">
    <property type="taxonomic scope" value="Bacteria"/>
</dbReference>
<comment type="caution">
    <text evidence="10">The sequence shown here is derived from an EMBL/GenBank/DDBJ whole genome shotgun (WGS) entry which is preliminary data.</text>
</comment>
<evidence type="ECO:0000313" key="11">
    <source>
        <dbReference type="Proteomes" id="UP000014400"/>
    </source>
</evidence>
<protein>
    <recommendedName>
        <fullName evidence="6">Electron transfer flavoprotein subunit alpha</fullName>
    </recommendedName>
    <alternativeName>
        <fullName evidence="7">Electron transfer flavoprotein large subunit</fullName>
    </alternativeName>
</protein>
<evidence type="ECO:0000256" key="6">
    <source>
        <dbReference type="ARBA" id="ARBA00068674"/>
    </source>
</evidence>
<keyword evidence="11" id="KW-1185">Reference proteome</keyword>
<evidence type="ECO:0000256" key="3">
    <source>
        <dbReference type="ARBA" id="ARBA00022827"/>
    </source>
</evidence>
<evidence type="ECO:0000259" key="9">
    <source>
        <dbReference type="SMART" id="SM00893"/>
    </source>
</evidence>
<reference evidence="10 11" key="1">
    <citation type="submission" date="2013-04" db="EMBL/GenBank/DDBJ databases">
        <title>The Genome Sequence of Sutterella wadsworthensis HGA0223.</title>
        <authorList>
            <consortium name="The Broad Institute Genomics Platform"/>
            <person name="Earl A."/>
            <person name="Ward D."/>
            <person name="Feldgarden M."/>
            <person name="Gevers D."/>
            <person name="Schmidt T.M."/>
            <person name="Dover J."/>
            <person name="Dai D."/>
            <person name="Walker B."/>
            <person name="Young S."/>
            <person name="Zeng Q."/>
            <person name="Gargeya S."/>
            <person name="Fitzgerald M."/>
            <person name="Haas B."/>
            <person name="Abouelleil A."/>
            <person name="Allen A.W."/>
            <person name="Alvarado L."/>
            <person name="Arachchi H.M."/>
            <person name="Berlin A.M."/>
            <person name="Chapman S.B."/>
            <person name="Gainer-Dewar J."/>
            <person name="Goldberg J."/>
            <person name="Griggs A."/>
            <person name="Gujja S."/>
            <person name="Hansen M."/>
            <person name="Howarth C."/>
            <person name="Imamovic A."/>
            <person name="Ireland A."/>
            <person name="Larimer J."/>
            <person name="McCowan C."/>
            <person name="Murphy C."/>
            <person name="Pearson M."/>
            <person name="Poon T.W."/>
            <person name="Priest M."/>
            <person name="Roberts A."/>
            <person name="Saif S."/>
            <person name="Shea T."/>
            <person name="Sisk P."/>
            <person name="Sykes S."/>
            <person name="Wortman J."/>
            <person name="Nusbaum C."/>
            <person name="Birren B."/>
        </authorList>
    </citation>
    <scope>NUCLEOTIDE SEQUENCE [LARGE SCALE GENOMIC DNA]</scope>
    <source>
        <strain evidence="10 11">HGA0223</strain>
    </source>
</reference>
<dbReference type="InterPro" id="IPR029035">
    <property type="entry name" value="DHS-like_NAD/FAD-binding_dom"/>
</dbReference>
<dbReference type="Proteomes" id="UP000014400">
    <property type="component" value="Unassembled WGS sequence"/>
</dbReference>
<dbReference type="EMBL" id="ATCF01000005">
    <property type="protein sequence ID" value="EPE01147.1"/>
    <property type="molecule type" value="Genomic_DNA"/>
</dbReference>
<keyword evidence="2" id="KW-0285">Flavoprotein</keyword>
<dbReference type="GO" id="GO:0033539">
    <property type="term" value="P:fatty acid beta-oxidation using acyl-CoA dehydrogenase"/>
    <property type="evidence" value="ECO:0007669"/>
    <property type="project" value="TreeGrafter"/>
</dbReference>
<evidence type="ECO:0000256" key="8">
    <source>
        <dbReference type="PIRSR" id="PIRSR000089-1"/>
    </source>
</evidence>
<feature type="domain" description="Electron transfer flavoprotein alpha/beta-subunit N-terminal" evidence="9">
    <location>
        <begin position="3"/>
        <end position="185"/>
    </location>
</feature>
<feature type="binding site" evidence="8">
    <location>
        <begin position="244"/>
        <end position="248"/>
    </location>
    <ligand>
        <name>FAD</name>
        <dbReference type="ChEBI" id="CHEBI:57692"/>
    </ligand>
</feature>
<comment type="cofactor">
    <cofactor evidence="8">
        <name>FAD</name>
        <dbReference type="ChEBI" id="CHEBI:57692"/>
    </cofactor>
    <text evidence="8">Binds 1 FAD per dimer.</text>
</comment>
<gene>
    <name evidence="10" type="ORF">HMPREF1476_00458</name>
</gene>
<keyword evidence="3 8" id="KW-0274">FAD</keyword>
<dbReference type="SUPFAM" id="SSF52467">
    <property type="entry name" value="DHS-like NAD/FAD-binding domain"/>
    <property type="match status" value="1"/>
</dbReference>
<dbReference type="HOGENOM" id="CLU_034178_0_1_4"/>
<accession>S3BLC9</accession>
<evidence type="ECO:0000256" key="2">
    <source>
        <dbReference type="ARBA" id="ARBA00022630"/>
    </source>
</evidence>
<dbReference type="InterPro" id="IPR001308">
    <property type="entry name" value="ETF_a/FixB"/>
</dbReference>
<comment type="similarity">
    <text evidence="1">Belongs to the ETF alpha-subunit/FixB family.</text>
</comment>
<feature type="binding site" evidence="8">
    <location>
        <begin position="230"/>
        <end position="231"/>
    </location>
    <ligand>
        <name>FAD</name>
        <dbReference type="ChEBI" id="CHEBI:57692"/>
    </ligand>
</feature>
<feature type="binding site" evidence="8">
    <location>
        <position position="282"/>
    </location>
    <ligand>
        <name>FAD</name>
        <dbReference type="ChEBI" id="CHEBI:57692"/>
    </ligand>
</feature>
<dbReference type="SMART" id="SM00893">
    <property type="entry name" value="ETF"/>
    <property type="match status" value="1"/>
</dbReference>
<name>S3BLC9_9BURK</name>
<dbReference type="GO" id="GO:0009055">
    <property type="term" value="F:electron transfer activity"/>
    <property type="evidence" value="ECO:0007669"/>
    <property type="project" value="InterPro"/>
</dbReference>
<dbReference type="PANTHER" id="PTHR43153:SF1">
    <property type="entry name" value="ELECTRON TRANSFER FLAVOPROTEIN SUBUNIT ALPHA, MITOCHONDRIAL"/>
    <property type="match status" value="1"/>
</dbReference>
<feature type="binding site" evidence="8">
    <location>
        <begin position="261"/>
        <end position="268"/>
    </location>
    <ligand>
        <name>FAD</name>
        <dbReference type="ChEBI" id="CHEBI:57692"/>
    </ligand>
</feature>
<dbReference type="PATRIC" id="fig|1203554.3.peg.444"/>
<evidence type="ECO:0000256" key="7">
    <source>
        <dbReference type="ARBA" id="ARBA00079299"/>
    </source>
</evidence>
<dbReference type="CDD" id="cd01715">
    <property type="entry name" value="ETF_alpha"/>
    <property type="match status" value="1"/>
</dbReference>
<dbReference type="Pfam" id="PF01012">
    <property type="entry name" value="ETF"/>
    <property type="match status" value="1"/>
</dbReference>
<dbReference type="STRING" id="1203554.HMPREF1476_00458"/>
<dbReference type="InterPro" id="IPR033947">
    <property type="entry name" value="ETF_alpha_N"/>
</dbReference>
<dbReference type="FunFam" id="3.40.50.1220:FF:000001">
    <property type="entry name" value="Electron transfer flavoprotein, alpha subunit"/>
    <property type="match status" value="1"/>
</dbReference>
<comment type="function">
    <text evidence="5">The electron transfer flavoprotein serves as a specific electron acceptor for other dehydrogenases. It transfers the electrons to the main respiratory chain via ETF-ubiquinone oxidoreductase (ETF dehydrogenase).</text>
</comment>
<organism evidence="10 11">
    <name type="scientific">Sutterella wadsworthensis HGA0223</name>
    <dbReference type="NCBI Taxonomy" id="1203554"/>
    <lineage>
        <taxon>Bacteria</taxon>
        <taxon>Pseudomonadati</taxon>
        <taxon>Pseudomonadota</taxon>
        <taxon>Betaproteobacteria</taxon>
        <taxon>Burkholderiales</taxon>
        <taxon>Sutterellaceae</taxon>
        <taxon>Sutterella</taxon>
    </lineage>
</organism>
<evidence type="ECO:0000256" key="5">
    <source>
        <dbReference type="ARBA" id="ARBA00025649"/>
    </source>
</evidence>
<dbReference type="Pfam" id="PF00766">
    <property type="entry name" value="ETF_alpha"/>
    <property type="match status" value="1"/>
</dbReference>
<dbReference type="Gene3D" id="3.40.50.620">
    <property type="entry name" value="HUPs"/>
    <property type="match status" value="1"/>
</dbReference>